<keyword evidence="1" id="KW-1003">Cell membrane</keyword>
<dbReference type="InterPro" id="IPR050768">
    <property type="entry name" value="UPF0353/GerABKA_families"/>
</dbReference>
<keyword evidence="3 5" id="KW-1133">Transmembrane helix</keyword>
<dbReference type="PROSITE" id="PS50234">
    <property type="entry name" value="VWFA"/>
    <property type="match status" value="1"/>
</dbReference>
<evidence type="ECO:0000256" key="3">
    <source>
        <dbReference type="ARBA" id="ARBA00022989"/>
    </source>
</evidence>
<evidence type="ECO:0000313" key="8">
    <source>
        <dbReference type="Proteomes" id="UP000029692"/>
    </source>
</evidence>
<comment type="caution">
    <text evidence="7">The sequence shown here is derived from an EMBL/GenBank/DDBJ whole genome shotgun (WGS) entry which is preliminary data.</text>
</comment>
<feature type="transmembrane region" description="Helical" evidence="5">
    <location>
        <begin position="53"/>
        <end position="76"/>
    </location>
</feature>
<evidence type="ECO:0000259" key="6">
    <source>
        <dbReference type="PROSITE" id="PS50234"/>
    </source>
</evidence>
<protein>
    <recommendedName>
        <fullName evidence="6">VWFA domain-containing protein</fullName>
    </recommendedName>
</protein>
<dbReference type="InterPro" id="IPR036465">
    <property type="entry name" value="vWFA_dom_sf"/>
</dbReference>
<feature type="transmembrane region" description="Helical" evidence="5">
    <location>
        <begin position="6"/>
        <end position="26"/>
    </location>
</feature>
<dbReference type="RefSeq" id="WP_037546143.1">
    <property type="nucleotide sequence ID" value="NZ_JNUP01000029.1"/>
</dbReference>
<dbReference type="EMBL" id="JNUP01000029">
    <property type="protein sequence ID" value="KGE73432.1"/>
    <property type="molecule type" value="Genomic_DNA"/>
</dbReference>
<keyword evidence="4 5" id="KW-0472">Membrane</keyword>
<keyword evidence="2 5" id="KW-0812">Transmembrane</keyword>
<dbReference type="STRING" id="1480694.DC28_04000"/>
<feature type="domain" description="VWFA" evidence="6">
    <location>
        <begin position="89"/>
        <end position="287"/>
    </location>
</feature>
<name>A0A098R3X4_9SPIO</name>
<dbReference type="SUPFAM" id="SSF53300">
    <property type="entry name" value="vWA-like"/>
    <property type="match status" value="1"/>
</dbReference>
<dbReference type="PANTHER" id="PTHR22550">
    <property type="entry name" value="SPORE GERMINATION PROTEIN"/>
    <property type="match status" value="1"/>
</dbReference>
<evidence type="ECO:0000256" key="4">
    <source>
        <dbReference type="ARBA" id="ARBA00023136"/>
    </source>
</evidence>
<dbReference type="OrthoDB" id="353431at2"/>
<evidence type="ECO:0000256" key="1">
    <source>
        <dbReference type="ARBA" id="ARBA00022475"/>
    </source>
</evidence>
<dbReference type="PANTHER" id="PTHR22550:SF5">
    <property type="entry name" value="LEUCINE ZIPPER PROTEIN 4"/>
    <property type="match status" value="1"/>
</dbReference>
<accession>A0A098R3X4</accession>
<organism evidence="7 8">
    <name type="scientific">Spirochaeta lutea</name>
    <dbReference type="NCBI Taxonomy" id="1480694"/>
    <lineage>
        <taxon>Bacteria</taxon>
        <taxon>Pseudomonadati</taxon>
        <taxon>Spirochaetota</taxon>
        <taxon>Spirochaetia</taxon>
        <taxon>Spirochaetales</taxon>
        <taxon>Spirochaetaceae</taxon>
        <taxon>Spirochaeta</taxon>
    </lineage>
</organism>
<dbReference type="InterPro" id="IPR002035">
    <property type="entry name" value="VWF_A"/>
</dbReference>
<dbReference type="eggNOG" id="COG2304">
    <property type="taxonomic scope" value="Bacteria"/>
</dbReference>
<sequence>MSVLYPSTLWWFLILIPLGILQIVHLQRSRRNLERIGGAWSAPEANHVFFVKWLISTVFLLLFVSGGILSLSGLSWGDAPVEEDRSQLDLVFAVDVSRSMLSQDLPPSRMQVARDIVRGLVQEFQSARYALLAFSGSPLSMIPMTEDGYAMEHVLSYLGPGLLSSPGTNIQTALEAAVGAFPQGSNRHRVIILLTDGESLTGSLEAVVPRLERSGIPVLAVALGSVQGGTIPLGDSGPLLHPQTGEPVVTRVNTEALKQLAGVSDSGFIHIDGTTGYAGMSEYIRGIEQTRNMEGFRLQRISRHSLMMGVSLIFLLGYILTVSLRFRRIL</sequence>
<dbReference type="Proteomes" id="UP000029692">
    <property type="component" value="Unassembled WGS sequence"/>
</dbReference>
<dbReference type="Gene3D" id="3.40.50.410">
    <property type="entry name" value="von Willebrand factor, type A domain"/>
    <property type="match status" value="1"/>
</dbReference>
<dbReference type="Pfam" id="PF13519">
    <property type="entry name" value="VWA_2"/>
    <property type="match status" value="1"/>
</dbReference>
<dbReference type="CDD" id="cd00198">
    <property type="entry name" value="vWFA"/>
    <property type="match status" value="1"/>
</dbReference>
<evidence type="ECO:0000256" key="5">
    <source>
        <dbReference type="SAM" id="Phobius"/>
    </source>
</evidence>
<dbReference type="SMART" id="SM00327">
    <property type="entry name" value="VWA"/>
    <property type="match status" value="1"/>
</dbReference>
<gene>
    <name evidence="7" type="ORF">DC28_04000</name>
</gene>
<evidence type="ECO:0000256" key="2">
    <source>
        <dbReference type="ARBA" id="ARBA00022692"/>
    </source>
</evidence>
<dbReference type="AlphaFoldDB" id="A0A098R3X4"/>
<proteinExistence type="predicted"/>
<keyword evidence="8" id="KW-1185">Reference proteome</keyword>
<feature type="transmembrane region" description="Helical" evidence="5">
    <location>
        <begin position="306"/>
        <end position="326"/>
    </location>
</feature>
<reference evidence="7 8" key="1">
    <citation type="submission" date="2014-05" db="EMBL/GenBank/DDBJ databases">
        <title>De novo Genome Sequence of Spirocheata sp.</title>
        <authorList>
            <person name="Shivani Y."/>
            <person name="Subhash Y."/>
            <person name="Tushar L."/>
            <person name="Sasikala C."/>
            <person name="Ramana C.V."/>
        </authorList>
    </citation>
    <scope>NUCLEOTIDE SEQUENCE [LARGE SCALE GENOMIC DNA]</scope>
    <source>
        <strain evidence="7 8">JC230</strain>
    </source>
</reference>
<evidence type="ECO:0000313" key="7">
    <source>
        <dbReference type="EMBL" id="KGE73432.1"/>
    </source>
</evidence>